<feature type="compositionally biased region" description="Acidic residues" evidence="1">
    <location>
        <begin position="396"/>
        <end position="411"/>
    </location>
</feature>
<accession>A0AA38HBZ0</accession>
<dbReference type="SUPFAM" id="SSF81383">
    <property type="entry name" value="F-box domain"/>
    <property type="match status" value="1"/>
</dbReference>
<name>A0AA38HBZ0_9TREE</name>
<dbReference type="InterPro" id="IPR036047">
    <property type="entry name" value="F-box-like_dom_sf"/>
</dbReference>
<dbReference type="RefSeq" id="XP_052948455.1">
    <property type="nucleotide sequence ID" value="XM_053088440.1"/>
</dbReference>
<protein>
    <recommendedName>
        <fullName evidence="4">F-box domain-containing protein</fullName>
    </recommendedName>
</protein>
<keyword evidence="3" id="KW-1185">Reference proteome</keyword>
<evidence type="ECO:0000313" key="2">
    <source>
        <dbReference type="EMBL" id="KAI9638678.1"/>
    </source>
</evidence>
<feature type="region of interest" description="Disordered" evidence="1">
    <location>
        <begin position="394"/>
        <end position="434"/>
    </location>
</feature>
<evidence type="ECO:0000313" key="3">
    <source>
        <dbReference type="Proteomes" id="UP001164286"/>
    </source>
</evidence>
<sequence>MRSSTRFNGLGEARYTYSVPVEIAERVLSHLGKPSLVRCLRVSLTFHLLAAPRVYPLMYRNMSISPPNTISFLSESHQLVKRPFRKNPTPEDLARIGRIVDTLPCPFDYITHLTLFSHRRSACYCSDPLVLPALDTLHIRPSWSETELHLCYGWHLPSNAACPSYTQSRQRASSCRCAAPTCCPLITHLRPRRLILGGVAIPTDFTGQAKGLWEFLPSSISELIILVGMFSGYDPNISSLPYKMRTVERITLVLACGNEGWQRMRGNGDLSAMEEITEQWDSVRLGHCLMALLAGVGTDKRQTVEMIGAERIDQNPNIPVDSEDIEDFAEYIRTALAEEMEERGWSKAEAQERSDAIEFGDAPEWEEREGWFRAQMDIWTFGALQEKFRDVRWYEEESESDSGEEGGEGGEVEGKGKDEGDEESIGSGSLGGDR</sequence>
<dbReference type="EMBL" id="JAKWFO010000003">
    <property type="protein sequence ID" value="KAI9638678.1"/>
    <property type="molecule type" value="Genomic_DNA"/>
</dbReference>
<gene>
    <name evidence="2" type="ORF">MKK02DRAFT_32068</name>
</gene>
<evidence type="ECO:0008006" key="4">
    <source>
        <dbReference type="Google" id="ProtNLM"/>
    </source>
</evidence>
<dbReference type="GeneID" id="77727645"/>
<comment type="caution">
    <text evidence="2">The sequence shown here is derived from an EMBL/GenBank/DDBJ whole genome shotgun (WGS) entry which is preliminary data.</text>
</comment>
<reference evidence="2" key="1">
    <citation type="journal article" date="2022" name="G3 (Bethesda)">
        <title>High quality genome of the basidiomycete yeast Dioszegia hungarica PDD-24b-2 isolated from cloud water.</title>
        <authorList>
            <person name="Jarrige D."/>
            <person name="Haridas S."/>
            <person name="Bleykasten-Grosshans C."/>
            <person name="Joly M."/>
            <person name="Nadalig T."/>
            <person name="Sancelme M."/>
            <person name="Vuilleumier S."/>
            <person name="Grigoriev I.V."/>
            <person name="Amato P."/>
            <person name="Bringel F."/>
        </authorList>
    </citation>
    <scope>NUCLEOTIDE SEQUENCE</scope>
    <source>
        <strain evidence="2">PDD-24b-2</strain>
    </source>
</reference>
<evidence type="ECO:0000256" key="1">
    <source>
        <dbReference type="SAM" id="MobiDB-lite"/>
    </source>
</evidence>
<dbReference type="AlphaFoldDB" id="A0AA38HBZ0"/>
<dbReference type="Proteomes" id="UP001164286">
    <property type="component" value="Unassembled WGS sequence"/>
</dbReference>
<proteinExistence type="predicted"/>
<organism evidence="2 3">
    <name type="scientific">Dioszegia hungarica</name>
    <dbReference type="NCBI Taxonomy" id="4972"/>
    <lineage>
        <taxon>Eukaryota</taxon>
        <taxon>Fungi</taxon>
        <taxon>Dikarya</taxon>
        <taxon>Basidiomycota</taxon>
        <taxon>Agaricomycotina</taxon>
        <taxon>Tremellomycetes</taxon>
        <taxon>Tremellales</taxon>
        <taxon>Bulleribasidiaceae</taxon>
        <taxon>Dioszegia</taxon>
    </lineage>
</organism>